<dbReference type="GO" id="GO:0015344">
    <property type="term" value="F:siderophore uptake transmembrane transporter activity"/>
    <property type="evidence" value="ECO:0007669"/>
    <property type="project" value="TreeGrafter"/>
</dbReference>
<gene>
    <name evidence="15" type="ORF">DXZ20_14685</name>
</gene>
<dbReference type="Gene3D" id="2.40.170.20">
    <property type="entry name" value="TonB-dependent receptor, beta-barrel domain"/>
    <property type="match status" value="1"/>
</dbReference>
<evidence type="ECO:0000256" key="4">
    <source>
        <dbReference type="ARBA" id="ARBA00022496"/>
    </source>
</evidence>
<dbReference type="PANTHER" id="PTHR32552:SF68">
    <property type="entry name" value="FERRICHROME OUTER MEMBRANE TRANSPORTER_PHAGE RECEPTOR"/>
    <property type="match status" value="1"/>
</dbReference>
<keyword evidence="11 12" id="KW-0998">Cell outer membrane</keyword>
<dbReference type="Proteomes" id="UP000481033">
    <property type="component" value="Unassembled WGS sequence"/>
</dbReference>
<dbReference type="FunFam" id="2.40.170.20:FF:000005">
    <property type="entry name" value="TonB-dependent siderophore receptor"/>
    <property type="match status" value="1"/>
</dbReference>
<feature type="chain" id="PRO_5026784415" evidence="13">
    <location>
        <begin position="34"/>
        <end position="433"/>
    </location>
</feature>
<dbReference type="AlphaFoldDB" id="A0A6M0RM66"/>
<keyword evidence="6 13" id="KW-0732">Signal</keyword>
<organism evidence="15 16">
    <name type="scientific">Adonisia turfae CCMR0081</name>
    <dbReference type="NCBI Taxonomy" id="2292702"/>
    <lineage>
        <taxon>Bacteria</taxon>
        <taxon>Bacillati</taxon>
        <taxon>Cyanobacteriota</taxon>
        <taxon>Adonisia</taxon>
        <taxon>Adonisia turfae</taxon>
    </lineage>
</organism>
<evidence type="ECO:0000256" key="9">
    <source>
        <dbReference type="ARBA" id="ARBA00023077"/>
    </source>
</evidence>
<comment type="subcellular location">
    <subcellularLocation>
        <location evidence="1 12">Cell outer membrane</location>
        <topology evidence="1 12">Multi-pass membrane protein</topology>
    </subcellularLocation>
</comment>
<proteinExistence type="inferred from homology"/>
<dbReference type="GO" id="GO:0015891">
    <property type="term" value="P:siderophore transport"/>
    <property type="evidence" value="ECO:0007669"/>
    <property type="project" value="InterPro"/>
</dbReference>
<dbReference type="NCBIfam" id="TIGR01783">
    <property type="entry name" value="TonB-siderophor"/>
    <property type="match status" value="1"/>
</dbReference>
<keyword evidence="3 12" id="KW-1134">Transmembrane beta strand</keyword>
<keyword evidence="10 12" id="KW-0472">Membrane</keyword>
<dbReference type="PANTHER" id="PTHR32552">
    <property type="entry name" value="FERRICHROME IRON RECEPTOR-RELATED"/>
    <property type="match status" value="1"/>
</dbReference>
<evidence type="ECO:0000256" key="12">
    <source>
        <dbReference type="PROSITE-ProRule" id="PRU01360"/>
    </source>
</evidence>
<dbReference type="InterPro" id="IPR010105">
    <property type="entry name" value="TonB_sidphr_rcpt"/>
</dbReference>
<dbReference type="SUPFAM" id="SSF56935">
    <property type="entry name" value="Porins"/>
    <property type="match status" value="1"/>
</dbReference>
<keyword evidence="16" id="KW-1185">Reference proteome</keyword>
<dbReference type="InterPro" id="IPR000531">
    <property type="entry name" value="Beta-barrel_TonB"/>
</dbReference>
<evidence type="ECO:0000256" key="6">
    <source>
        <dbReference type="ARBA" id="ARBA00022729"/>
    </source>
</evidence>
<comment type="similarity">
    <text evidence="12">Belongs to the TonB-dependent receptor family.</text>
</comment>
<keyword evidence="5 12" id="KW-0812">Transmembrane</keyword>
<evidence type="ECO:0000256" key="8">
    <source>
        <dbReference type="ARBA" id="ARBA00023065"/>
    </source>
</evidence>
<dbReference type="InterPro" id="IPR039426">
    <property type="entry name" value="TonB-dep_rcpt-like"/>
</dbReference>
<keyword evidence="7" id="KW-0408">Iron</keyword>
<keyword evidence="15" id="KW-0675">Receptor</keyword>
<dbReference type="GO" id="GO:0038023">
    <property type="term" value="F:signaling receptor activity"/>
    <property type="evidence" value="ECO:0007669"/>
    <property type="project" value="InterPro"/>
</dbReference>
<keyword evidence="2 12" id="KW-0813">Transport</keyword>
<evidence type="ECO:0000256" key="13">
    <source>
        <dbReference type="SAM" id="SignalP"/>
    </source>
</evidence>
<evidence type="ECO:0000313" key="15">
    <source>
        <dbReference type="EMBL" id="NEZ56902.1"/>
    </source>
</evidence>
<protein>
    <submittedName>
        <fullName evidence="15">TonB-dependent siderophore receptor</fullName>
    </submittedName>
</protein>
<evidence type="ECO:0000256" key="3">
    <source>
        <dbReference type="ARBA" id="ARBA00022452"/>
    </source>
</evidence>
<name>A0A6M0RM66_9CYAN</name>
<keyword evidence="9" id="KW-0798">TonB box</keyword>
<dbReference type="PROSITE" id="PS52016">
    <property type="entry name" value="TONB_DEPENDENT_REC_3"/>
    <property type="match status" value="1"/>
</dbReference>
<accession>A0A6M0RM66</accession>
<sequence length="433" mass="48220">MRECEAMGKQDMGYRIVSLLASSLALLGQSAWAEETVRPNHLSGPSIVQGEHSLAQAFVQVIDVQVNPTELGVDVDTDRDSYVLNNSVVGRFNTGSIDHQLLVGVELARENLTDRLVANFLDPIDIFNPVYSPDNVGFEVLRQDVFSRTDSLGIYAQDQISFTDNLILVLGGRFDIAGVTNDDAIAQTDEFQQDEAFSPRVGLVYQPSEDVSLYGSYARSFTPQAGQTFTRDSFRPERGTQYELGIKANLLQDKLFANLAFFDLTRTNVLTTDPDNGLFQIQTGEQRSRGIELDVQGEILPGWNVIASYALTDAEITEDEVFEEGDTLFNVPRHSGSLWTVYELQQGSLEGLGFGLGLFFTGEREGDLDNTFELSSYVRSDALVYYQRDRFRAQINVENLFDIDFFEASRGGNELEIVPGQPLTVSAQVSWQF</sequence>
<dbReference type="Pfam" id="PF00593">
    <property type="entry name" value="TonB_dep_Rec_b-barrel"/>
    <property type="match status" value="1"/>
</dbReference>
<evidence type="ECO:0000256" key="5">
    <source>
        <dbReference type="ARBA" id="ARBA00022692"/>
    </source>
</evidence>
<evidence type="ECO:0000256" key="2">
    <source>
        <dbReference type="ARBA" id="ARBA00022448"/>
    </source>
</evidence>
<evidence type="ECO:0000256" key="10">
    <source>
        <dbReference type="ARBA" id="ARBA00023136"/>
    </source>
</evidence>
<dbReference type="InterPro" id="IPR036942">
    <property type="entry name" value="Beta-barrel_TonB_sf"/>
</dbReference>
<feature type="domain" description="TonB-dependent receptor-like beta-barrel" evidence="14">
    <location>
        <begin position="72"/>
        <end position="400"/>
    </location>
</feature>
<keyword evidence="8" id="KW-0406">Ion transport</keyword>
<evidence type="ECO:0000313" key="16">
    <source>
        <dbReference type="Proteomes" id="UP000481033"/>
    </source>
</evidence>
<reference evidence="15 16" key="1">
    <citation type="journal article" date="2020" name="Microb. Ecol.">
        <title>Ecogenomics of the Marine Benthic Filamentous Cyanobacterium Adonisia.</title>
        <authorList>
            <person name="Walter J.M."/>
            <person name="Coutinho F.H."/>
            <person name="Leomil L."/>
            <person name="Hargreaves P.I."/>
            <person name="Campeao M.E."/>
            <person name="Vieira V.V."/>
            <person name="Silva B.S."/>
            <person name="Fistarol G.O."/>
            <person name="Salomon P.S."/>
            <person name="Sawabe T."/>
            <person name="Mino S."/>
            <person name="Hosokawa M."/>
            <person name="Miyashita H."/>
            <person name="Maruyama F."/>
            <person name="van Verk M.C."/>
            <person name="Dutilh B.E."/>
            <person name="Thompson C.C."/>
            <person name="Thompson F.L."/>
        </authorList>
    </citation>
    <scope>NUCLEOTIDE SEQUENCE [LARGE SCALE GENOMIC DNA]</scope>
    <source>
        <strain evidence="15 16">CCMR0081</strain>
    </source>
</reference>
<dbReference type="EMBL" id="QXHD01000004">
    <property type="protein sequence ID" value="NEZ56902.1"/>
    <property type="molecule type" value="Genomic_DNA"/>
</dbReference>
<evidence type="ECO:0000256" key="7">
    <source>
        <dbReference type="ARBA" id="ARBA00023004"/>
    </source>
</evidence>
<evidence type="ECO:0000256" key="11">
    <source>
        <dbReference type="ARBA" id="ARBA00023237"/>
    </source>
</evidence>
<feature type="signal peptide" evidence="13">
    <location>
        <begin position="1"/>
        <end position="33"/>
    </location>
</feature>
<dbReference type="GO" id="GO:0009279">
    <property type="term" value="C:cell outer membrane"/>
    <property type="evidence" value="ECO:0007669"/>
    <property type="project" value="UniProtKB-SubCell"/>
</dbReference>
<keyword evidence="4" id="KW-0410">Iron transport</keyword>
<evidence type="ECO:0000259" key="14">
    <source>
        <dbReference type="Pfam" id="PF00593"/>
    </source>
</evidence>
<evidence type="ECO:0000256" key="1">
    <source>
        <dbReference type="ARBA" id="ARBA00004571"/>
    </source>
</evidence>
<comment type="caution">
    <text evidence="15">The sequence shown here is derived from an EMBL/GenBank/DDBJ whole genome shotgun (WGS) entry which is preliminary data.</text>
</comment>